<gene>
    <name evidence="2" type="ORF">F8S09_10400</name>
</gene>
<comment type="caution">
    <text evidence="2">The sequence shown here is derived from an EMBL/GenBank/DDBJ whole genome shotgun (WGS) entry which is preliminary data.</text>
</comment>
<evidence type="ECO:0008006" key="4">
    <source>
        <dbReference type="Google" id="ProtNLM"/>
    </source>
</evidence>
<sequence>MSARVGGALLAGLVLLSAPAALALPKYRVEAARFLGHDKDDPLWQLSGKVMPCVTCHIQPQGGKGWNPFGQSLQAEFRAQPTASFRTVLRSVLAREADADADGYPDALEFFARTLPGDPKSKPTKSLRDLQAEFEKAGGLPDEKPKK</sequence>
<accession>A0A7X1NWG9</accession>
<evidence type="ECO:0000256" key="1">
    <source>
        <dbReference type="SAM" id="SignalP"/>
    </source>
</evidence>
<feature type="signal peptide" evidence="1">
    <location>
        <begin position="1"/>
        <end position="23"/>
    </location>
</feature>
<dbReference type="AlphaFoldDB" id="A0A7X1NWG9"/>
<evidence type="ECO:0000313" key="2">
    <source>
        <dbReference type="EMBL" id="MPY67097.1"/>
    </source>
</evidence>
<protein>
    <recommendedName>
        <fullName evidence="4">Cytochrome c domain-containing protein</fullName>
    </recommendedName>
</protein>
<proteinExistence type="predicted"/>
<reference evidence="2 3" key="1">
    <citation type="submission" date="2019-10" db="EMBL/GenBank/DDBJ databases">
        <title>Deinococcus sp. isolated from soil.</title>
        <authorList>
            <person name="Li Y."/>
            <person name="Wang J."/>
        </authorList>
    </citation>
    <scope>NUCLEOTIDE SEQUENCE [LARGE SCALE GENOMIC DNA]</scope>
    <source>
        <strain evidence="2 3">SDU3-2</strain>
    </source>
</reference>
<keyword evidence="1" id="KW-0732">Signal</keyword>
<dbReference type="EMBL" id="WBSL01000004">
    <property type="protein sequence ID" value="MPY67097.1"/>
    <property type="molecule type" value="Genomic_DNA"/>
</dbReference>
<evidence type="ECO:0000313" key="3">
    <source>
        <dbReference type="Proteomes" id="UP000484842"/>
    </source>
</evidence>
<dbReference type="RefSeq" id="WP_152871417.1">
    <property type="nucleotide sequence ID" value="NZ_WBSL01000004.1"/>
</dbReference>
<organism evidence="2 3">
    <name type="scientific">Deinococcus terrestris</name>
    <dbReference type="NCBI Taxonomy" id="2651870"/>
    <lineage>
        <taxon>Bacteria</taxon>
        <taxon>Thermotogati</taxon>
        <taxon>Deinococcota</taxon>
        <taxon>Deinococci</taxon>
        <taxon>Deinococcales</taxon>
        <taxon>Deinococcaceae</taxon>
        <taxon>Deinococcus</taxon>
    </lineage>
</organism>
<keyword evidence="3" id="KW-1185">Reference proteome</keyword>
<feature type="chain" id="PRO_5031551866" description="Cytochrome c domain-containing protein" evidence="1">
    <location>
        <begin position="24"/>
        <end position="147"/>
    </location>
</feature>
<name>A0A7X1NWG9_9DEIO</name>
<dbReference type="Proteomes" id="UP000484842">
    <property type="component" value="Unassembled WGS sequence"/>
</dbReference>